<comment type="caution">
    <text evidence="1">The sequence shown here is derived from an EMBL/GenBank/DDBJ whole genome shotgun (WGS) entry which is preliminary data.</text>
</comment>
<dbReference type="Proteomes" id="UP000321769">
    <property type="component" value="Unassembled WGS sequence"/>
</dbReference>
<reference evidence="1 2" key="1">
    <citation type="submission" date="2019-07" db="EMBL/GenBank/DDBJ databases">
        <title>Whole genome shotgun sequence of Aeromicrobium flavum NBRC 107625.</title>
        <authorList>
            <person name="Hosoyama A."/>
            <person name="Uohara A."/>
            <person name="Ohji S."/>
            <person name="Ichikawa N."/>
        </authorList>
    </citation>
    <scope>NUCLEOTIDE SEQUENCE [LARGE SCALE GENOMIC DNA]</scope>
    <source>
        <strain evidence="1 2">NBRC 107625</strain>
    </source>
</reference>
<dbReference type="RefSeq" id="WP_146826485.1">
    <property type="nucleotide sequence ID" value="NZ_BAAAYQ010000001.1"/>
</dbReference>
<sequence>MALVVGVTVRIKHGCPVLRGVVIDEADQMAVSRRFEYATTAGTEPEVQLLDLVQALSSQLQVHPIRAAALMEAGFAARAGLTKETKLRLRGEGAAVGVLRGATHLVTLGDKRVLGNVVGLRGPELIMKGKALAGAADADAAGAAFVACAL</sequence>
<protein>
    <submittedName>
        <fullName evidence="1">Uncharacterized protein</fullName>
    </submittedName>
</protein>
<gene>
    <name evidence="1" type="ORF">AFL01nite_12220</name>
</gene>
<organism evidence="1 2">
    <name type="scientific">Aeromicrobium flavum</name>
    <dbReference type="NCBI Taxonomy" id="416568"/>
    <lineage>
        <taxon>Bacteria</taxon>
        <taxon>Bacillati</taxon>
        <taxon>Actinomycetota</taxon>
        <taxon>Actinomycetes</taxon>
        <taxon>Propionibacteriales</taxon>
        <taxon>Nocardioidaceae</taxon>
        <taxon>Aeromicrobium</taxon>
    </lineage>
</organism>
<keyword evidence="2" id="KW-1185">Reference proteome</keyword>
<name>A0A512HTY1_9ACTN</name>
<evidence type="ECO:0000313" key="2">
    <source>
        <dbReference type="Proteomes" id="UP000321769"/>
    </source>
</evidence>
<dbReference type="EMBL" id="BJZQ01000004">
    <property type="protein sequence ID" value="GEO88895.1"/>
    <property type="molecule type" value="Genomic_DNA"/>
</dbReference>
<accession>A0A512HTY1</accession>
<proteinExistence type="predicted"/>
<evidence type="ECO:0000313" key="1">
    <source>
        <dbReference type="EMBL" id="GEO88895.1"/>
    </source>
</evidence>
<dbReference type="AlphaFoldDB" id="A0A512HTY1"/>